<dbReference type="EMBL" id="JADJMS010000030">
    <property type="protein sequence ID" value="MBK7416056.1"/>
    <property type="molecule type" value="Genomic_DNA"/>
</dbReference>
<evidence type="ECO:0000256" key="1">
    <source>
        <dbReference type="ARBA" id="ARBA00004429"/>
    </source>
</evidence>
<dbReference type="Gene3D" id="3.30.460.20">
    <property type="entry name" value="CorA soluble domain-like"/>
    <property type="match status" value="1"/>
</dbReference>
<dbReference type="InterPro" id="IPR004488">
    <property type="entry name" value="Mg/Co-transport_prot_CorA"/>
</dbReference>
<sequence length="439" mass="50120">MSENHNESEADVVKDDLAEVQNLLAKHRLVEEVSRRQDSGRHDVVENLVSRQHIAELRHLFGRLPTVTVALVLSALPEEDRLIAWKEIAEERIDSILELLSEEICEDLVGDGHHTSTKVMVNAFELHNGRLRQITVDRPAQLANINPIWVDLVAPTPRVREWVGKYFDLEVPDPEDLTDLEASARFYIEDNGEVHLHSDFLLDLEEASRNVAVAFILHKDILFSVRTEELPVFRLQRLRARTQPGYVTDGTDVLLDLYAADAEYSADRLEDVYAELEDVGKKVLNTKLTDDEAGNILADIARQEDLNGRIRRNVLDTRRALSFLMRGKFLSSNQIEDARQIMRDIESLDGHTSFLFGKINFLMDTTVGFININQNKIVKLFSVVSVGLLPPTLIASVYGMNFQHMPELQWEYGYPFSLVLMLASVTAPFWYFRKKGWLS</sequence>
<name>A0A935JXZ0_9RHOO</name>
<dbReference type="NCBIfam" id="TIGR00383">
    <property type="entry name" value="corA"/>
    <property type="match status" value="1"/>
</dbReference>
<dbReference type="SUPFAM" id="SSF143865">
    <property type="entry name" value="CorA soluble domain-like"/>
    <property type="match status" value="1"/>
</dbReference>
<dbReference type="AlphaFoldDB" id="A0A935JXZ0"/>
<dbReference type="InterPro" id="IPR045861">
    <property type="entry name" value="CorA_cytoplasmic_dom"/>
</dbReference>
<evidence type="ECO:0000256" key="7">
    <source>
        <dbReference type="ARBA" id="ARBA00022692"/>
    </source>
</evidence>
<dbReference type="GO" id="GO:0015099">
    <property type="term" value="F:nickel cation transmembrane transporter activity"/>
    <property type="evidence" value="ECO:0007669"/>
    <property type="project" value="TreeGrafter"/>
</dbReference>
<keyword evidence="5 13" id="KW-1003">Cell membrane</keyword>
<dbReference type="SUPFAM" id="SSF144083">
    <property type="entry name" value="Magnesium transport protein CorA, transmembrane region"/>
    <property type="match status" value="1"/>
</dbReference>
<comment type="subcellular location">
    <subcellularLocation>
        <location evidence="1">Cell inner membrane</location>
        <topology evidence="1">Multi-pass membrane protein</topology>
    </subcellularLocation>
    <subcellularLocation>
        <location evidence="13">Membrane</location>
        <topology evidence="13">Multi-pass membrane protein</topology>
    </subcellularLocation>
</comment>
<evidence type="ECO:0000313" key="15">
    <source>
        <dbReference type="Proteomes" id="UP000739411"/>
    </source>
</evidence>
<accession>A0A935JXZ0</accession>
<dbReference type="InterPro" id="IPR050829">
    <property type="entry name" value="CorA_MIT"/>
</dbReference>
<feature type="transmembrane region" description="Helical" evidence="13">
    <location>
        <begin position="412"/>
        <end position="432"/>
    </location>
</feature>
<dbReference type="CDD" id="cd12835">
    <property type="entry name" value="EcCorA-like_1"/>
    <property type="match status" value="1"/>
</dbReference>
<evidence type="ECO:0000256" key="3">
    <source>
        <dbReference type="ARBA" id="ARBA00019439"/>
    </source>
</evidence>
<dbReference type="PANTHER" id="PTHR47685:SF1">
    <property type="entry name" value="MAGNESIUM TRANSPORT PROTEIN CORA"/>
    <property type="match status" value="1"/>
</dbReference>
<keyword evidence="10 13" id="KW-0406">Ion transport</keyword>
<evidence type="ECO:0000256" key="9">
    <source>
        <dbReference type="ARBA" id="ARBA00022989"/>
    </source>
</evidence>
<dbReference type="GO" id="GO:0005886">
    <property type="term" value="C:plasma membrane"/>
    <property type="evidence" value="ECO:0007669"/>
    <property type="project" value="UniProtKB-SubCell"/>
</dbReference>
<evidence type="ECO:0000256" key="13">
    <source>
        <dbReference type="RuleBase" id="RU362010"/>
    </source>
</evidence>
<comment type="similarity">
    <text evidence="2 13">Belongs to the CorA metal ion transporter (MIT) (TC 1.A.35) family.</text>
</comment>
<protein>
    <recommendedName>
        <fullName evidence="3 13">Magnesium transport protein CorA</fullName>
    </recommendedName>
</protein>
<keyword evidence="4 13" id="KW-0813">Transport</keyword>
<organism evidence="14 15">
    <name type="scientific">Candidatus Dechloromonas phosphorivorans</name>
    <dbReference type="NCBI Taxonomy" id="2899244"/>
    <lineage>
        <taxon>Bacteria</taxon>
        <taxon>Pseudomonadati</taxon>
        <taxon>Pseudomonadota</taxon>
        <taxon>Betaproteobacteria</taxon>
        <taxon>Rhodocyclales</taxon>
        <taxon>Azonexaceae</taxon>
        <taxon>Dechloromonas</taxon>
    </lineage>
</organism>
<evidence type="ECO:0000256" key="2">
    <source>
        <dbReference type="ARBA" id="ARBA00009765"/>
    </source>
</evidence>
<evidence type="ECO:0000256" key="8">
    <source>
        <dbReference type="ARBA" id="ARBA00022842"/>
    </source>
</evidence>
<reference evidence="14 15" key="1">
    <citation type="submission" date="2020-10" db="EMBL/GenBank/DDBJ databases">
        <title>Connecting structure to function with the recovery of over 1000 high-quality activated sludge metagenome-assembled genomes encoding full-length rRNA genes using long-read sequencing.</title>
        <authorList>
            <person name="Singleton C.M."/>
            <person name="Petriglieri F."/>
            <person name="Kristensen J.M."/>
            <person name="Kirkegaard R.H."/>
            <person name="Michaelsen T.Y."/>
            <person name="Andersen M.H."/>
            <person name="Karst S.M."/>
            <person name="Dueholm M.S."/>
            <person name="Nielsen P.H."/>
            <person name="Albertsen M."/>
        </authorList>
    </citation>
    <scope>NUCLEOTIDE SEQUENCE [LARGE SCALE GENOMIC DNA]</scope>
    <source>
        <strain evidence="14">EsbW_18-Q3-R4-48_BATAC.463</strain>
    </source>
</reference>
<dbReference type="PANTHER" id="PTHR47685">
    <property type="entry name" value="MAGNESIUM TRANSPORT PROTEIN CORA"/>
    <property type="match status" value="1"/>
</dbReference>
<dbReference type="Gene3D" id="1.20.58.340">
    <property type="entry name" value="Magnesium transport protein CorA, transmembrane region"/>
    <property type="match status" value="1"/>
</dbReference>
<comment type="function">
    <text evidence="13">Mediates influx of magnesium ions.</text>
</comment>
<evidence type="ECO:0000256" key="12">
    <source>
        <dbReference type="ARBA" id="ARBA00034269"/>
    </source>
</evidence>
<dbReference type="GO" id="GO:0015095">
    <property type="term" value="F:magnesium ion transmembrane transporter activity"/>
    <property type="evidence" value="ECO:0007669"/>
    <property type="project" value="UniProtKB-UniRule"/>
</dbReference>
<comment type="catalytic activity">
    <reaction evidence="12">
        <text>Mg(2+)(in) = Mg(2+)(out)</text>
        <dbReference type="Rhea" id="RHEA:29827"/>
        <dbReference type="ChEBI" id="CHEBI:18420"/>
    </reaction>
</comment>
<evidence type="ECO:0000313" key="14">
    <source>
        <dbReference type="EMBL" id="MBK7416056.1"/>
    </source>
</evidence>
<evidence type="ECO:0000256" key="6">
    <source>
        <dbReference type="ARBA" id="ARBA00022519"/>
    </source>
</evidence>
<keyword evidence="11 13" id="KW-0472">Membrane</keyword>
<comment type="caution">
    <text evidence="14">The sequence shown here is derived from an EMBL/GenBank/DDBJ whole genome shotgun (WGS) entry which is preliminary data.</text>
</comment>
<keyword evidence="7 13" id="KW-0812">Transmembrane</keyword>
<evidence type="ECO:0000256" key="5">
    <source>
        <dbReference type="ARBA" id="ARBA00022475"/>
    </source>
</evidence>
<dbReference type="InterPro" id="IPR045863">
    <property type="entry name" value="CorA_TM1_TM2"/>
</dbReference>
<keyword evidence="6" id="KW-0997">Cell inner membrane</keyword>
<dbReference type="Proteomes" id="UP000739411">
    <property type="component" value="Unassembled WGS sequence"/>
</dbReference>
<evidence type="ECO:0000256" key="10">
    <source>
        <dbReference type="ARBA" id="ARBA00023065"/>
    </source>
</evidence>
<feature type="transmembrane region" description="Helical" evidence="13">
    <location>
        <begin position="380"/>
        <end position="400"/>
    </location>
</feature>
<keyword evidence="9 13" id="KW-1133">Transmembrane helix</keyword>
<evidence type="ECO:0000256" key="11">
    <source>
        <dbReference type="ARBA" id="ARBA00023136"/>
    </source>
</evidence>
<dbReference type="InterPro" id="IPR002523">
    <property type="entry name" value="MgTranspt_CorA/ZnTranspt_ZntB"/>
</dbReference>
<dbReference type="SUPFAM" id="SSF158791">
    <property type="entry name" value="MgtE N-terminal domain-like"/>
    <property type="match status" value="1"/>
</dbReference>
<proteinExistence type="inferred from homology"/>
<evidence type="ECO:0000256" key="4">
    <source>
        <dbReference type="ARBA" id="ARBA00022448"/>
    </source>
</evidence>
<keyword evidence="8 13" id="KW-0460">Magnesium</keyword>
<dbReference type="GO" id="GO:0015087">
    <property type="term" value="F:cobalt ion transmembrane transporter activity"/>
    <property type="evidence" value="ECO:0007669"/>
    <property type="project" value="UniProtKB-UniRule"/>
</dbReference>
<dbReference type="Pfam" id="PF01544">
    <property type="entry name" value="CorA"/>
    <property type="match status" value="1"/>
</dbReference>
<gene>
    <name evidence="13 14" type="primary">corA</name>
    <name evidence="14" type="ORF">IPJ38_14020</name>
</gene>
<dbReference type="FunFam" id="1.20.58.340:FF:000001">
    <property type="entry name" value="Magnesium transport protein CorA"/>
    <property type="match status" value="1"/>
</dbReference>